<accession>A0A8S9S474</accession>
<reference evidence="10" key="1">
    <citation type="submission" date="2019-12" db="EMBL/GenBank/DDBJ databases">
        <title>Genome sequencing and annotation of Brassica cretica.</title>
        <authorList>
            <person name="Studholme D.J."/>
            <person name="Sarris P."/>
        </authorList>
    </citation>
    <scope>NUCLEOTIDE SEQUENCE</scope>
    <source>
        <strain evidence="10">PFS-109/04</strain>
        <tissue evidence="10">Leaf</tissue>
    </source>
</reference>
<comment type="catalytic activity">
    <reaction evidence="1">
        <text>Thiol-dependent hydrolysis of ester, thioester, amide, peptide and isopeptide bonds formed by the C-terminal Gly of ubiquitin (a 76-residue protein attached to proteins as an intracellular targeting signal).</text>
        <dbReference type="EC" id="3.4.19.12"/>
    </reaction>
</comment>
<keyword evidence="5" id="KW-0833">Ubl conjugation pathway</keyword>
<dbReference type="EC" id="3.4.19.12" evidence="3"/>
<keyword evidence="6" id="KW-0378">Hydrolase</keyword>
<comment type="caution">
    <text evidence="10">The sequence shown here is derived from an EMBL/GenBank/DDBJ whole genome shotgun (WGS) entry which is preliminary data.</text>
</comment>
<gene>
    <name evidence="10" type="ORF">F2Q69_00026935</name>
</gene>
<evidence type="ECO:0000256" key="7">
    <source>
        <dbReference type="ARBA" id="ARBA00022807"/>
    </source>
</evidence>
<dbReference type="Proteomes" id="UP000712600">
    <property type="component" value="Unassembled WGS sequence"/>
</dbReference>
<protein>
    <recommendedName>
        <fullName evidence="3">ubiquitinyl hydrolase 1</fullName>
        <ecNumber evidence="3">3.4.19.12</ecNumber>
    </recommendedName>
</protein>
<dbReference type="EMBL" id="QGKX02000088">
    <property type="protein sequence ID" value="KAF3586724.1"/>
    <property type="molecule type" value="Genomic_DNA"/>
</dbReference>
<organism evidence="10 11">
    <name type="scientific">Brassica cretica</name>
    <name type="common">Mustard</name>
    <dbReference type="NCBI Taxonomy" id="69181"/>
    <lineage>
        <taxon>Eukaryota</taxon>
        <taxon>Viridiplantae</taxon>
        <taxon>Streptophyta</taxon>
        <taxon>Embryophyta</taxon>
        <taxon>Tracheophyta</taxon>
        <taxon>Spermatophyta</taxon>
        <taxon>Magnoliopsida</taxon>
        <taxon>eudicotyledons</taxon>
        <taxon>Gunneridae</taxon>
        <taxon>Pentapetalae</taxon>
        <taxon>rosids</taxon>
        <taxon>malvids</taxon>
        <taxon>Brassicales</taxon>
        <taxon>Brassicaceae</taxon>
        <taxon>Brassiceae</taxon>
        <taxon>Brassica</taxon>
    </lineage>
</organism>
<evidence type="ECO:0000256" key="6">
    <source>
        <dbReference type="ARBA" id="ARBA00022801"/>
    </source>
</evidence>
<feature type="region of interest" description="Disordered" evidence="8">
    <location>
        <begin position="18"/>
        <end position="38"/>
    </location>
</feature>
<dbReference type="InterPro" id="IPR029346">
    <property type="entry name" value="USP_C"/>
</dbReference>
<evidence type="ECO:0000256" key="2">
    <source>
        <dbReference type="ARBA" id="ARBA00009085"/>
    </source>
</evidence>
<feature type="domain" description="Ubiquitin carboxyl-terminal hydrolase C-terminal" evidence="9">
    <location>
        <begin position="81"/>
        <end position="259"/>
    </location>
</feature>
<comment type="similarity">
    <text evidence="2">Belongs to the peptidase C19 family.</text>
</comment>
<dbReference type="GO" id="GO:0004843">
    <property type="term" value="F:cysteine-type deubiquitinase activity"/>
    <property type="evidence" value="ECO:0007669"/>
    <property type="project" value="UniProtKB-EC"/>
</dbReference>
<evidence type="ECO:0000256" key="4">
    <source>
        <dbReference type="ARBA" id="ARBA00022670"/>
    </source>
</evidence>
<proteinExistence type="inferred from homology"/>
<name>A0A8S9S474_BRACR</name>
<evidence type="ECO:0000256" key="8">
    <source>
        <dbReference type="SAM" id="MobiDB-lite"/>
    </source>
</evidence>
<evidence type="ECO:0000256" key="5">
    <source>
        <dbReference type="ARBA" id="ARBA00022786"/>
    </source>
</evidence>
<evidence type="ECO:0000313" key="11">
    <source>
        <dbReference type="Proteomes" id="UP000712600"/>
    </source>
</evidence>
<keyword evidence="4" id="KW-0645">Protease</keyword>
<sequence>MIYTQSVFDDLARALDGSTTSHHDTSASSAATAGHQVGSHVSSEVLPRALDGSTTSHNDALATSAATADRQVGSHVSNKALKTIRVIFHHDSSLVVPITTNFPSVEKDVDVLKSLVRSKVTLLKEGAELRLLHVFQSKIQRIITTSKKLEDMSWVRVEECLEGEVTTGGTEMAIFGHHCELAKSRNKTLNYLGDPFVLCVHKGETLLQIKKKFESKHGVSGEDISKQKFACVSTFVRYLMDSEILHSFWKSGAELRVEHPSF</sequence>
<evidence type="ECO:0000313" key="10">
    <source>
        <dbReference type="EMBL" id="KAF3586724.1"/>
    </source>
</evidence>
<evidence type="ECO:0000256" key="3">
    <source>
        <dbReference type="ARBA" id="ARBA00012759"/>
    </source>
</evidence>
<evidence type="ECO:0000259" key="9">
    <source>
        <dbReference type="Pfam" id="PF14533"/>
    </source>
</evidence>
<keyword evidence="7" id="KW-0788">Thiol protease</keyword>
<dbReference type="GO" id="GO:0006508">
    <property type="term" value="P:proteolysis"/>
    <property type="evidence" value="ECO:0007669"/>
    <property type="project" value="UniProtKB-KW"/>
</dbReference>
<dbReference type="Pfam" id="PF14533">
    <property type="entry name" value="USP7_C2"/>
    <property type="match status" value="1"/>
</dbReference>
<dbReference type="AlphaFoldDB" id="A0A8S9S474"/>
<feature type="compositionally biased region" description="Low complexity" evidence="8">
    <location>
        <begin position="18"/>
        <end position="35"/>
    </location>
</feature>
<evidence type="ECO:0000256" key="1">
    <source>
        <dbReference type="ARBA" id="ARBA00000707"/>
    </source>
</evidence>